<dbReference type="AlphaFoldDB" id="A0A915DNG3"/>
<dbReference type="Proteomes" id="UP000887574">
    <property type="component" value="Unplaced"/>
</dbReference>
<evidence type="ECO:0000313" key="2">
    <source>
        <dbReference type="WBParaSite" id="jg213"/>
    </source>
</evidence>
<reference evidence="2" key="1">
    <citation type="submission" date="2022-11" db="UniProtKB">
        <authorList>
            <consortium name="WormBaseParasite"/>
        </authorList>
    </citation>
    <scope>IDENTIFICATION</scope>
</reference>
<evidence type="ECO:0000313" key="1">
    <source>
        <dbReference type="Proteomes" id="UP000887574"/>
    </source>
</evidence>
<keyword evidence="1" id="KW-1185">Reference proteome</keyword>
<accession>A0A915DNG3</accession>
<name>A0A915DNG3_9BILA</name>
<protein>
    <submittedName>
        <fullName evidence="2">Uncharacterized protein</fullName>
    </submittedName>
</protein>
<organism evidence="1 2">
    <name type="scientific">Ditylenchus dipsaci</name>
    <dbReference type="NCBI Taxonomy" id="166011"/>
    <lineage>
        <taxon>Eukaryota</taxon>
        <taxon>Metazoa</taxon>
        <taxon>Ecdysozoa</taxon>
        <taxon>Nematoda</taxon>
        <taxon>Chromadorea</taxon>
        <taxon>Rhabditida</taxon>
        <taxon>Tylenchina</taxon>
        <taxon>Tylenchomorpha</taxon>
        <taxon>Sphaerularioidea</taxon>
        <taxon>Anguinidae</taxon>
        <taxon>Anguininae</taxon>
        <taxon>Ditylenchus</taxon>
    </lineage>
</organism>
<proteinExistence type="predicted"/>
<dbReference type="WBParaSite" id="jg213">
    <property type="protein sequence ID" value="jg213"/>
    <property type="gene ID" value="jg213"/>
</dbReference>
<sequence length="82" mass="9355">MILCSFSQANPFYAPYSSLPYASRMQLLQRQIRVPSSETGKTHAHPQQPEQPLELAVVVDPVTKRERPFGNSYGWEQCEFSP</sequence>